<feature type="transmembrane region" description="Helical" evidence="5">
    <location>
        <begin position="159"/>
        <end position="192"/>
    </location>
</feature>
<dbReference type="Proteomes" id="UP000050497">
    <property type="component" value="Unassembled WGS sequence"/>
</dbReference>
<comment type="caution">
    <text evidence="6">The sequence shown here is derived from an EMBL/GenBank/DDBJ whole genome shotgun (WGS) entry which is preliminary data.</text>
</comment>
<name>A0A0P7Y4Y2_9HYPH</name>
<feature type="transmembrane region" description="Helical" evidence="5">
    <location>
        <begin position="125"/>
        <end position="147"/>
    </location>
</feature>
<accession>A0A0P7Y4Y2</accession>
<dbReference type="GO" id="GO:0015499">
    <property type="term" value="F:formate transmembrane transporter activity"/>
    <property type="evidence" value="ECO:0007669"/>
    <property type="project" value="TreeGrafter"/>
</dbReference>
<evidence type="ECO:0000313" key="9">
    <source>
        <dbReference type="Proteomes" id="UP000182800"/>
    </source>
</evidence>
<reference evidence="6 8" key="1">
    <citation type="submission" date="2015-09" db="EMBL/GenBank/DDBJ databases">
        <title>Identification and resolution of microdiversity through metagenomic sequencing of parallel consortia.</title>
        <authorList>
            <person name="Nelson W.C."/>
            <person name="Romine M.F."/>
            <person name="Lindemann S.R."/>
        </authorList>
    </citation>
    <scope>NUCLEOTIDE SEQUENCE [LARGE SCALE GENOMIC DNA]</scope>
    <source>
        <strain evidence="6">HL-109</strain>
    </source>
</reference>
<evidence type="ECO:0000313" key="7">
    <source>
        <dbReference type="EMBL" id="SCC82215.1"/>
    </source>
</evidence>
<dbReference type="OrthoDB" id="261587at2"/>
<sequence length="280" mass="29483">MNRFDDGEESGAHRPHTALTTYRAMFDAEHEEAIDELARPAVALFSSGVIAGMCAGISVLLLGMIVGAYGGMIGEPLQRLLFGCAYAVGFIIAIMGRTDLYTEYTTIAIFPVLTGERGVGTLLRLWGLVLGGNLAGGFVLALFITAMAPALRIADLDDFVLFAVYLGAYPLGVIALSAVLAGWLMGLLSWLIAGGRDSTSQFLFISVIGVTIGALGLHHSVTTSIALFAGMISDSPMGWLRAASVFAAIVIGNAIGGLIFAVLVREGVKLDVRAGRERDR</sequence>
<keyword evidence="2 5" id="KW-0812">Transmembrane</keyword>
<reference evidence="7 9" key="2">
    <citation type="submission" date="2016-08" db="EMBL/GenBank/DDBJ databases">
        <authorList>
            <person name="Varghese N."/>
            <person name="Submissions Spin"/>
        </authorList>
    </citation>
    <scope>NUCLEOTIDE SEQUENCE [LARGE SCALE GENOMIC DNA]</scope>
    <source>
        <strain evidence="7 9">HL-109</strain>
    </source>
</reference>
<organism evidence="6 8">
    <name type="scientific">Saliniramus fredricksonii</name>
    <dbReference type="NCBI Taxonomy" id="1653334"/>
    <lineage>
        <taxon>Bacteria</taxon>
        <taxon>Pseudomonadati</taxon>
        <taxon>Pseudomonadota</taxon>
        <taxon>Alphaproteobacteria</taxon>
        <taxon>Hyphomicrobiales</taxon>
        <taxon>Salinarimonadaceae</taxon>
        <taxon>Saliniramus</taxon>
    </lineage>
</organism>
<feature type="transmembrane region" description="Helical" evidence="5">
    <location>
        <begin position="80"/>
        <end position="96"/>
    </location>
</feature>
<keyword evidence="9" id="KW-1185">Reference proteome</keyword>
<comment type="subcellular location">
    <subcellularLocation>
        <location evidence="1">Membrane</location>
        <topology evidence="1">Multi-pass membrane protein</topology>
    </subcellularLocation>
</comment>
<feature type="transmembrane region" description="Helical" evidence="5">
    <location>
        <begin position="42"/>
        <end position="68"/>
    </location>
</feature>
<dbReference type="Proteomes" id="UP000182800">
    <property type="component" value="Unassembled WGS sequence"/>
</dbReference>
<dbReference type="InterPro" id="IPR023271">
    <property type="entry name" value="Aquaporin-like"/>
</dbReference>
<dbReference type="PANTHER" id="PTHR30520">
    <property type="entry name" value="FORMATE TRANSPORTER-RELATED"/>
    <property type="match status" value="1"/>
</dbReference>
<evidence type="ECO:0000313" key="8">
    <source>
        <dbReference type="Proteomes" id="UP000050497"/>
    </source>
</evidence>
<dbReference type="EMBL" id="LJSX01000005">
    <property type="protein sequence ID" value="KPQ11860.1"/>
    <property type="molecule type" value="Genomic_DNA"/>
</dbReference>
<dbReference type="AlphaFoldDB" id="A0A0P7Y4Y2"/>
<evidence type="ECO:0000256" key="3">
    <source>
        <dbReference type="ARBA" id="ARBA00022989"/>
    </source>
</evidence>
<evidence type="ECO:0000256" key="1">
    <source>
        <dbReference type="ARBA" id="ARBA00004141"/>
    </source>
</evidence>
<gene>
    <name evidence="7" type="ORF">GA0071312_3196</name>
    <name evidence="6" type="ORF">HLUCCO17_05105</name>
</gene>
<keyword evidence="4 5" id="KW-0472">Membrane</keyword>
<feature type="transmembrane region" description="Helical" evidence="5">
    <location>
        <begin position="204"/>
        <end position="230"/>
    </location>
</feature>
<dbReference type="RefSeq" id="WP_074445751.1">
    <property type="nucleotide sequence ID" value="NZ_FMBM01000002.1"/>
</dbReference>
<dbReference type="GO" id="GO:0005886">
    <property type="term" value="C:plasma membrane"/>
    <property type="evidence" value="ECO:0007669"/>
    <property type="project" value="TreeGrafter"/>
</dbReference>
<keyword evidence="3 5" id="KW-1133">Transmembrane helix</keyword>
<feature type="transmembrane region" description="Helical" evidence="5">
    <location>
        <begin position="242"/>
        <end position="264"/>
    </location>
</feature>
<protein>
    <submittedName>
        <fullName evidence="6">FNT famly transporter</fullName>
    </submittedName>
    <submittedName>
        <fullName evidence="7">Formate/nitrite transporter FocA, FNT family</fullName>
    </submittedName>
</protein>
<evidence type="ECO:0000256" key="5">
    <source>
        <dbReference type="SAM" id="Phobius"/>
    </source>
</evidence>
<dbReference type="Gene3D" id="1.20.1080.10">
    <property type="entry name" value="Glycerol uptake facilitator protein"/>
    <property type="match status" value="1"/>
</dbReference>
<evidence type="ECO:0000256" key="4">
    <source>
        <dbReference type="ARBA" id="ARBA00023136"/>
    </source>
</evidence>
<evidence type="ECO:0000313" key="6">
    <source>
        <dbReference type="EMBL" id="KPQ11860.1"/>
    </source>
</evidence>
<dbReference type="STRING" id="1653334.GA0071312_3196"/>
<evidence type="ECO:0000256" key="2">
    <source>
        <dbReference type="ARBA" id="ARBA00022692"/>
    </source>
</evidence>
<proteinExistence type="predicted"/>
<dbReference type="PANTHER" id="PTHR30520:SF2">
    <property type="entry name" value="INNER MEMBRANE PROTEIN YFDC"/>
    <property type="match status" value="1"/>
</dbReference>
<dbReference type="Pfam" id="PF01226">
    <property type="entry name" value="Form_Nir_trans"/>
    <property type="match status" value="1"/>
</dbReference>
<dbReference type="EMBL" id="FMBM01000002">
    <property type="protein sequence ID" value="SCC82215.1"/>
    <property type="molecule type" value="Genomic_DNA"/>
</dbReference>
<dbReference type="InterPro" id="IPR000292">
    <property type="entry name" value="For/NO2_transpt"/>
</dbReference>